<evidence type="ECO:0000256" key="7">
    <source>
        <dbReference type="ARBA" id="ARBA00022842"/>
    </source>
</evidence>
<evidence type="ECO:0000256" key="6">
    <source>
        <dbReference type="ARBA" id="ARBA00022801"/>
    </source>
</evidence>
<dbReference type="GO" id="GO:0003924">
    <property type="term" value="F:GTPase activity"/>
    <property type="evidence" value="ECO:0007669"/>
    <property type="project" value="UniProtKB-UniRule"/>
</dbReference>
<evidence type="ECO:0000259" key="12">
    <source>
        <dbReference type="PROSITE" id="PS51881"/>
    </source>
</evidence>
<feature type="domain" description="OBG-type G" evidence="11">
    <location>
        <begin position="160"/>
        <end position="340"/>
    </location>
</feature>
<dbReference type="InterPro" id="IPR006169">
    <property type="entry name" value="GTP1_OBG_dom"/>
</dbReference>
<dbReference type="NCBIfam" id="NF008956">
    <property type="entry name" value="PRK12299.1"/>
    <property type="match status" value="1"/>
</dbReference>
<name>A0A4P6F7R0_9MICO</name>
<dbReference type="AlphaFoldDB" id="A0A4P6F7R0"/>
<keyword evidence="6 9" id="KW-0378">Hydrolase</keyword>
<feature type="domain" description="OCT" evidence="12">
    <location>
        <begin position="358"/>
        <end position="443"/>
    </location>
</feature>
<dbReference type="SUPFAM" id="SSF102741">
    <property type="entry name" value="Obg GTP-binding protein C-terminal domain"/>
    <property type="match status" value="1"/>
</dbReference>
<sequence>MASFVDRVVLHASGGDGGHGVASIRREKFKPLAGPDGGSGGDGGSVKVVVDAQTTTLLTYHHSPHRHATNGTQGMGDDRDGANGEDLVLSVPDGTVVKDLDGNVLADLVGAGAEYVVAAGGKGGLGNRALASPKRKAPGFALLGEPGESADVVLELKTIADVALVGFPSAGKSSLIAAISAARPKIADYPFTTLVPNLGVVEAGETRYTVADVPGLIPGASEGRGLGLEFLRHIERTAVIVHVLDCATLEPGRDPITDLDTIEAELASYAGDLEIEGGRVPLTERPRLVVLNKIDVPEARELAEFVKPELEARGLRVFEISTASHEGLRPLTFALGGIVAEARAAAPAPEPTRIVLRPRAVDDAGFTVTRKQDADGVFFEVRGSKPERWVRQTDFNNDEAVGFLADRLAKLGVEDRLFKAGAVAGDEVRIGDERDAVVFDWEPTLMTGPELLGARGTDLRLDESKRKTRSEKRQEFTERMDAKTEARRELWTERQAGHWTDPDSE</sequence>
<dbReference type="PANTHER" id="PTHR11702:SF31">
    <property type="entry name" value="MITOCHONDRIAL RIBOSOME-ASSOCIATED GTPASE 2"/>
    <property type="match status" value="1"/>
</dbReference>
<dbReference type="RefSeq" id="WP_129190339.1">
    <property type="nucleotide sequence ID" value="NZ_CP035493.1"/>
</dbReference>
<comment type="subcellular location">
    <subcellularLocation>
        <location evidence="9">Cytoplasm</location>
    </subcellularLocation>
</comment>
<evidence type="ECO:0000256" key="3">
    <source>
        <dbReference type="ARBA" id="ARBA00022490"/>
    </source>
</evidence>
<dbReference type="InterPro" id="IPR036346">
    <property type="entry name" value="GTP-bd_prot_GTP1/OBG_C_sf"/>
</dbReference>
<dbReference type="InterPro" id="IPR045086">
    <property type="entry name" value="OBG_GTPase"/>
</dbReference>
<dbReference type="PROSITE" id="PS51883">
    <property type="entry name" value="OBG"/>
    <property type="match status" value="1"/>
</dbReference>
<feature type="binding site" evidence="9">
    <location>
        <begin position="191"/>
        <end position="195"/>
    </location>
    <ligand>
        <name>GTP</name>
        <dbReference type="ChEBI" id="CHEBI:37565"/>
    </ligand>
</feature>
<evidence type="ECO:0000256" key="8">
    <source>
        <dbReference type="ARBA" id="ARBA00023134"/>
    </source>
</evidence>
<dbReference type="GO" id="GO:0005737">
    <property type="term" value="C:cytoplasm"/>
    <property type="evidence" value="ECO:0007669"/>
    <property type="project" value="UniProtKB-SubCell"/>
</dbReference>
<dbReference type="Gene3D" id="3.30.300.350">
    <property type="entry name" value="GTP-binding protein OBG, C-terminal domain"/>
    <property type="match status" value="1"/>
</dbReference>
<comment type="cofactor">
    <cofactor evidence="1 9">
        <name>Mg(2+)</name>
        <dbReference type="ChEBI" id="CHEBI:18420"/>
    </cofactor>
</comment>
<dbReference type="InterPro" id="IPR006073">
    <property type="entry name" value="GTP-bd"/>
</dbReference>
<feature type="binding site" evidence="9">
    <location>
        <begin position="166"/>
        <end position="173"/>
    </location>
    <ligand>
        <name>GTP</name>
        <dbReference type="ChEBI" id="CHEBI:37565"/>
    </ligand>
</feature>
<dbReference type="PRINTS" id="PR00326">
    <property type="entry name" value="GTP1OBG"/>
</dbReference>
<dbReference type="NCBIfam" id="TIGR03595">
    <property type="entry name" value="Obg_CgtA_exten"/>
    <property type="match status" value="1"/>
</dbReference>
<comment type="similarity">
    <text evidence="2 9">Belongs to the TRAFAC class OBG-HflX-like GTPase superfamily. OBG GTPase family.</text>
</comment>
<feature type="binding site" evidence="9">
    <location>
        <position position="193"/>
    </location>
    <ligand>
        <name>Mg(2+)</name>
        <dbReference type="ChEBI" id="CHEBI:18420"/>
    </ligand>
</feature>
<dbReference type="Pfam" id="PF01926">
    <property type="entry name" value="MMR_HSR1"/>
    <property type="match status" value="1"/>
</dbReference>
<dbReference type="NCBIfam" id="NF008954">
    <property type="entry name" value="PRK12296.1"/>
    <property type="match status" value="1"/>
</dbReference>
<reference evidence="14 15" key="1">
    <citation type="submission" date="2019-01" db="EMBL/GenBank/DDBJ databases">
        <title>Genome sequencing of strain FW10M-9.</title>
        <authorList>
            <person name="Heo J."/>
            <person name="Kim S.-J."/>
            <person name="Kim J.-S."/>
            <person name="Hong S.-B."/>
            <person name="Kwon S.-W."/>
        </authorList>
    </citation>
    <scope>NUCLEOTIDE SEQUENCE [LARGE SCALE GENOMIC DNA]</scope>
    <source>
        <strain evidence="14 15">FW10M-9</strain>
    </source>
</reference>
<proteinExistence type="inferred from homology"/>
<dbReference type="Gene3D" id="2.70.210.12">
    <property type="entry name" value="GTP1/OBG domain"/>
    <property type="match status" value="1"/>
</dbReference>
<organism evidence="14 15">
    <name type="scientific">Xylanimonas protaetiae</name>
    <dbReference type="NCBI Taxonomy" id="2509457"/>
    <lineage>
        <taxon>Bacteria</taxon>
        <taxon>Bacillati</taxon>
        <taxon>Actinomycetota</taxon>
        <taxon>Actinomycetes</taxon>
        <taxon>Micrococcales</taxon>
        <taxon>Promicromonosporaceae</taxon>
        <taxon>Xylanimonas</taxon>
    </lineage>
</organism>
<gene>
    <name evidence="14" type="primary">obgE</name>
    <name evidence="9" type="synonym">obg</name>
    <name evidence="14" type="ORF">ET471_17165</name>
</gene>
<dbReference type="NCBIfam" id="TIGR02729">
    <property type="entry name" value="Obg_CgtA"/>
    <property type="match status" value="1"/>
</dbReference>
<dbReference type="OrthoDB" id="9807318at2"/>
<evidence type="ECO:0000256" key="1">
    <source>
        <dbReference type="ARBA" id="ARBA00001946"/>
    </source>
</evidence>
<dbReference type="HAMAP" id="MF_01454">
    <property type="entry name" value="GTPase_Obg"/>
    <property type="match status" value="1"/>
</dbReference>
<evidence type="ECO:0000256" key="4">
    <source>
        <dbReference type="ARBA" id="ARBA00022723"/>
    </source>
</evidence>
<feature type="compositionally biased region" description="Basic and acidic residues" evidence="10">
    <location>
        <begin position="462"/>
        <end position="496"/>
    </location>
</feature>
<evidence type="ECO:0000256" key="9">
    <source>
        <dbReference type="HAMAP-Rule" id="MF_01454"/>
    </source>
</evidence>
<feature type="binding site" evidence="9">
    <location>
        <begin position="212"/>
        <end position="215"/>
    </location>
    <ligand>
        <name>GTP</name>
        <dbReference type="ChEBI" id="CHEBI:37565"/>
    </ligand>
</feature>
<feature type="domain" description="Obg" evidence="13">
    <location>
        <begin position="2"/>
        <end position="159"/>
    </location>
</feature>
<dbReference type="PANTHER" id="PTHR11702">
    <property type="entry name" value="DEVELOPMENTALLY REGULATED GTP-BINDING PROTEIN-RELATED"/>
    <property type="match status" value="1"/>
</dbReference>
<comment type="function">
    <text evidence="9">An essential GTPase which binds GTP, GDP and possibly (p)ppGpp with moderate affinity, with high nucleotide exchange rates and a fairly low GTP hydrolysis rate. Plays a role in control of the cell cycle, stress response, ribosome biogenesis and in those bacteria that undergo differentiation, in morphogenesis control.</text>
</comment>
<keyword evidence="7 9" id="KW-0460">Magnesium</keyword>
<dbReference type="KEGG" id="xya:ET471_17165"/>
<comment type="subunit">
    <text evidence="9">Monomer.</text>
</comment>
<keyword evidence="3 9" id="KW-0963">Cytoplasm</keyword>
<feature type="binding site" evidence="9">
    <location>
        <begin position="321"/>
        <end position="323"/>
    </location>
    <ligand>
        <name>GTP</name>
        <dbReference type="ChEBI" id="CHEBI:37565"/>
    </ligand>
</feature>
<dbReference type="EMBL" id="CP035493">
    <property type="protein sequence ID" value="QAY71545.1"/>
    <property type="molecule type" value="Genomic_DNA"/>
</dbReference>
<dbReference type="InterPro" id="IPR015349">
    <property type="entry name" value="OCT_dom"/>
</dbReference>
<dbReference type="PROSITE" id="PS00905">
    <property type="entry name" value="GTP1_OBG"/>
    <property type="match status" value="1"/>
</dbReference>
<keyword evidence="8 9" id="KW-0342">GTP-binding</keyword>
<evidence type="ECO:0000313" key="14">
    <source>
        <dbReference type="EMBL" id="QAY71545.1"/>
    </source>
</evidence>
<dbReference type="NCBIfam" id="NF008955">
    <property type="entry name" value="PRK12297.1"/>
    <property type="match status" value="1"/>
</dbReference>
<dbReference type="PROSITE" id="PS51881">
    <property type="entry name" value="OCT"/>
    <property type="match status" value="1"/>
</dbReference>
<dbReference type="EC" id="3.6.5.-" evidence="9"/>
<accession>A0A4P6F7R0</accession>
<dbReference type="GO" id="GO:0005525">
    <property type="term" value="F:GTP binding"/>
    <property type="evidence" value="ECO:0007669"/>
    <property type="project" value="UniProtKB-UniRule"/>
</dbReference>
<dbReference type="Pfam" id="PF09269">
    <property type="entry name" value="DUF1967"/>
    <property type="match status" value="1"/>
</dbReference>
<evidence type="ECO:0000256" key="5">
    <source>
        <dbReference type="ARBA" id="ARBA00022741"/>
    </source>
</evidence>
<dbReference type="PROSITE" id="PS51710">
    <property type="entry name" value="G_OBG"/>
    <property type="match status" value="1"/>
</dbReference>
<dbReference type="GO" id="GO:0000287">
    <property type="term" value="F:magnesium ion binding"/>
    <property type="evidence" value="ECO:0007669"/>
    <property type="project" value="InterPro"/>
</dbReference>
<dbReference type="InterPro" id="IPR031167">
    <property type="entry name" value="G_OBG"/>
</dbReference>
<dbReference type="InterPro" id="IPR036726">
    <property type="entry name" value="GTP1_OBG_dom_sf"/>
</dbReference>
<keyword evidence="15" id="KW-1185">Reference proteome</keyword>
<evidence type="ECO:0000313" key="15">
    <source>
        <dbReference type="Proteomes" id="UP000292118"/>
    </source>
</evidence>
<dbReference type="InterPro" id="IPR027417">
    <property type="entry name" value="P-loop_NTPase"/>
</dbReference>
<dbReference type="FunFam" id="2.70.210.12:FF:000001">
    <property type="entry name" value="GTPase Obg"/>
    <property type="match status" value="1"/>
</dbReference>
<evidence type="ECO:0000259" key="13">
    <source>
        <dbReference type="PROSITE" id="PS51883"/>
    </source>
</evidence>
<evidence type="ECO:0000256" key="10">
    <source>
        <dbReference type="SAM" id="MobiDB-lite"/>
    </source>
</evidence>
<dbReference type="CDD" id="cd01898">
    <property type="entry name" value="Obg"/>
    <property type="match status" value="1"/>
</dbReference>
<dbReference type="InterPro" id="IPR014100">
    <property type="entry name" value="GTP-bd_Obg/CgtA"/>
</dbReference>
<keyword evidence="5 9" id="KW-0547">Nucleotide-binding</keyword>
<dbReference type="SUPFAM" id="SSF52540">
    <property type="entry name" value="P-loop containing nucleoside triphosphate hydrolases"/>
    <property type="match status" value="1"/>
</dbReference>
<dbReference type="Pfam" id="PF01018">
    <property type="entry name" value="GTP1_OBG"/>
    <property type="match status" value="1"/>
</dbReference>
<evidence type="ECO:0000259" key="11">
    <source>
        <dbReference type="PROSITE" id="PS51710"/>
    </source>
</evidence>
<feature type="region of interest" description="Disordered" evidence="10">
    <location>
        <begin position="462"/>
        <end position="505"/>
    </location>
</feature>
<dbReference type="Proteomes" id="UP000292118">
    <property type="component" value="Chromosome"/>
</dbReference>
<feature type="binding site" evidence="9">
    <location>
        <begin position="292"/>
        <end position="295"/>
    </location>
    <ligand>
        <name>GTP</name>
        <dbReference type="ChEBI" id="CHEBI:37565"/>
    </ligand>
</feature>
<dbReference type="SUPFAM" id="SSF82051">
    <property type="entry name" value="Obg GTP-binding protein N-terminal domain"/>
    <property type="match status" value="1"/>
</dbReference>
<dbReference type="InterPro" id="IPR006074">
    <property type="entry name" value="GTP1-OBG_CS"/>
</dbReference>
<dbReference type="Gene3D" id="3.40.50.300">
    <property type="entry name" value="P-loop containing nucleotide triphosphate hydrolases"/>
    <property type="match status" value="1"/>
</dbReference>
<protein>
    <recommendedName>
        <fullName evidence="9">GTPase Obg</fullName>
        <ecNumber evidence="9">3.6.5.-</ecNumber>
    </recommendedName>
    <alternativeName>
        <fullName evidence="9">GTP-binding protein Obg</fullName>
    </alternativeName>
</protein>
<keyword evidence="4 9" id="KW-0479">Metal-binding</keyword>
<evidence type="ECO:0000256" key="2">
    <source>
        <dbReference type="ARBA" id="ARBA00007699"/>
    </source>
</evidence>
<dbReference type="GO" id="GO:0042254">
    <property type="term" value="P:ribosome biogenesis"/>
    <property type="evidence" value="ECO:0007669"/>
    <property type="project" value="UniProtKB-UniRule"/>
</dbReference>
<feature type="binding site" evidence="9">
    <location>
        <position position="173"/>
    </location>
    <ligand>
        <name>Mg(2+)</name>
        <dbReference type="ChEBI" id="CHEBI:18420"/>
    </ligand>
</feature>